<dbReference type="AlphaFoldDB" id="A0AAE0G021"/>
<evidence type="ECO:0000256" key="1">
    <source>
        <dbReference type="SAM" id="MobiDB-lite"/>
    </source>
</evidence>
<organism evidence="2 3">
    <name type="scientific">Cymbomonas tetramitiformis</name>
    <dbReference type="NCBI Taxonomy" id="36881"/>
    <lineage>
        <taxon>Eukaryota</taxon>
        <taxon>Viridiplantae</taxon>
        <taxon>Chlorophyta</taxon>
        <taxon>Pyramimonadophyceae</taxon>
        <taxon>Pyramimonadales</taxon>
        <taxon>Pyramimonadaceae</taxon>
        <taxon>Cymbomonas</taxon>
    </lineage>
</organism>
<keyword evidence="3" id="KW-1185">Reference proteome</keyword>
<gene>
    <name evidence="2" type="ORF">CYMTET_22526</name>
</gene>
<protein>
    <submittedName>
        <fullName evidence="2">Uncharacterized protein</fullName>
    </submittedName>
</protein>
<dbReference type="Proteomes" id="UP001190700">
    <property type="component" value="Unassembled WGS sequence"/>
</dbReference>
<name>A0AAE0G021_9CHLO</name>
<dbReference type="EMBL" id="LGRX02011401">
    <property type="protein sequence ID" value="KAK3269005.1"/>
    <property type="molecule type" value="Genomic_DNA"/>
</dbReference>
<evidence type="ECO:0000313" key="3">
    <source>
        <dbReference type="Proteomes" id="UP001190700"/>
    </source>
</evidence>
<dbReference type="Pfam" id="PF19527">
    <property type="entry name" value="DUF6055"/>
    <property type="match status" value="1"/>
</dbReference>
<feature type="region of interest" description="Disordered" evidence="1">
    <location>
        <begin position="68"/>
        <end position="105"/>
    </location>
</feature>
<dbReference type="InterPro" id="IPR011004">
    <property type="entry name" value="Trimer_LpxA-like_sf"/>
</dbReference>
<accession>A0AAE0G021</accession>
<comment type="caution">
    <text evidence="2">The sequence shown here is derived from an EMBL/GenBank/DDBJ whole genome shotgun (WGS) entry which is preliminary data.</text>
</comment>
<dbReference type="SUPFAM" id="SSF51161">
    <property type="entry name" value="Trimeric LpxA-like enzymes"/>
    <property type="match status" value="1"/>
</dbReference>
<evidence type="ECO:0000313" key="2">
    <source>
        <dbReference type="EMBL" id="KAK3269005.1"/>
    </source>
</evidence>
<feature type="compositionally biased region" description="Pro residues" evidence="1">
    <location>
        <begin position="95"/>
        <end position="105"/>
    </location>
</feature>
<sequence>MAYDSSILYTNTCTNVRKGDCIHFCNRTRRRSHSVTASNHHFQPHPRTCLPLHTAVELLCTEDFASTAGASGPPGLPRSTVEEPSRVPGVSPASAPLPPTAPRAPPQVAAALSEEMRTWTPLRLQLPKVVPPELFGAARGTPFEGTLVRLQGLSNERSKEMVVLRLPDGRLRGWTLGSFGPEDAAYVDTVRPRLRGVPASRPPDAAAVRVAHSEHYAAGEQNCHETEHFAFWQAPPLSGPGSCARRRAPWRRSLHPGAGSLHPGAGSLRDVLLACRNLSIADWWSFRAHPRVRESGTQSLAWIASRLRGPRAAGVLVASCGAGRGRRWGHSLEEGNGKLYGDPHFREMNGRYMEQVWSYFEGQLGVPMPFTSSPPPFLEVSAVLNDWLQERGGELQLVGSKRELFGDRWPGLPTQLAVEYTVGCAGQEAERHTCCVADEEPLELVSVPGVMEVKVVRAEYRPARPKVNVYISNTGLPKHRSGWAFGGRDMMLSPGAMLEGSSVLPHEFGHVMQTHLQGFTLSGGSQPVVGWIWESHANWASHQFVPSYAPVLEWWLARCHYELTSTRHNYGSWLFLQHLLEHSGAPSDFCFRFWQENRKDGRGNSVEDPLQTVMRCGAELGIFPAHDPVGGFGDMIGDMAARMVTMDYTFQRLYLDTALHNPGANGRFPHRTMLQPVPDAAPGGATWRPLYAQLPWQYGINLVELQPEAGAGEAALEFRGLAEGGAADGSGWRVTLVAHDGGACGVLPSQSATAVVTSESAAGTGTPTAVLRVPLRPEHTHMTLAVAACPTQYLPLGFRRGLQLKRAYPYEVHGLCGCRPATPEECWGHGGSGPLPPGGAHANGGGFVASSAHAETTAYVAPGARVLEGARLVGHARAEGHAVVKGRGMVGGHAVVSDWAVVEGEAIVQGNAAVRDFGRVSSRARVEGTARVYDFAAVSGDGTVRGQAVAQLSPAIVNAVAQLSPASVDVLRSLSPALWTPAWRS</sequence>
<dbReference type="InterPro" id="IPR045690">
    <property type="entry name" value="DUF6055"/>
</dbReference>
<proteinExistence type="predicted"/>
<reference evidence="2 3" key="1">
    <citation type="journal article" date="2015" name="Genome Biol. Evol.">
        <title>Comparative Genomics of a Bacterivorous Green Alga Reveals Evolutionary Causalities and Consequences of Phago-Mixotrophic Mode of Nutrition.</title>
        <authorList>
            <person name="Burns J.A."/>
            <person name="Paasch A."/>
            <person name="Narechania A."/>
            <person name="Kim E."/>
        </authorList>
    </citation>
    <scope>NUCLEOTIDE SEQUENCE [LARGE SCALE GENOMIC DNA]</scope>
    <source>
        <strain evidence="2 3">PLY_AMNH</strain>
    </source>
</reference>